<dbReference type="AlphaFoldDB" id="A0A6N7PZD2"/>
<protein>
    <submittedName>
        <fullName evidence="2">Uncharacterized protein</fullName>
    </submittedName>
</protein>
<evidence type="ECO:0000313" key="2">
    <source>
        <dbReference type="EMBL" id="MRG97448.1"/>
    </source>
</evidence>
<evidence type="ECO:0000313" key="3">
    <source>
        <dbReference type="Proteomes" id="UP000440224"/>
    </source>
</evidence>
<reference evidence="2 3" key="1">
    <citation type="submission" date="2019-10" db="EMBL/GenBank/DDBJ databases">
        <title>A soil myxobacterium in the family Polyangiaceae.</title>
        <authorList>
            <person name="Li Y."/>
            <person name="Wang J."/>
        </authorList>
    </citation>
    <scope>NUCLEOTIDE SEQUENCE [LARGE SCALE GENOMIC DNA]</scope>
    <source>
        <strain evidence="2 3">DSM 14734</strain>
    </source>
</reference>
<dbReference type="RefSeq" id="WP_153824230.1">
    <property type="nucleotide sequence ID" value="NZ_WJIE01000017.1"/>
</dbReference>
<keyword evidence="3" id="KW-1185">Reference proteome</keyword>
<keyword evidence="1" id="KW-0732">Signal</keyword>
<dbReference type="InterPro" id="IPR012674">
    <property type="entry name" value="Calycin"/>
</dbReference>
<feature type="signal peptide" evidence="1">
    <location>
        <begin position="1"/>
        <end position="24"/>
    </location>
</feature>
<dbReference type="Proteomes" id="UP000440224">
    <property type="component" value="Unassembled WGS sequence"/>
</dbReference>
<accession>A0A6N7PZD2</accession>
<feature type="chain" id="PRO_5026830137" evidence="1">
    <location>
        <begin position="25"/>
        <end position="195"/>
    </location>
</feature>
<dbReference type="EMBL" id="WJIE01000017">
    <property type="protein sequence ID" value="MRG97448.1"/>
    <property type="molecule type" value="Genomic_DNA"/>
</dbReference>
<proteinExistence type="predicted"/>
<gene>
    <name evidence="2" type="ORF">GF068_36800</name>
</gene>
<dbReference type="Gene3D" id="2.40.128.20">
    <property type="match status" value="1"/>
</dbReference>
<comment type="caution">
    <text evidence="2">The sequence shown here is derived from an EMBL/GenBank/DDBJ whole genome shotgun (WGS) entry which is preliminary data.</text>
</comment>
<name>A0A6N7PZD2_9BACT</name>
<organism evidence="2 3">
    <name type="scientific">Polyangium spumosum</name>
    <dbReference type="NCBI Taxonomy" id="889282"/>
    <lineage>
        <taxon>Bacteria</taxon>
        <taxon>Pseudomonadati</taxon>
        <taxon>Myxococcota</taxon>
        <taxon>Polyangia</taxon>
        <taxon>Polyangiales</taxon>
        <taxon>Polyangiaceae</taxon>
        <taxon>Polyangium</taxon>
    </lineage>
</organism>
<dbReference type="OrthoDB" id="573349at2"/>
<sequence length="195" mass="20868">MTIRSLRGAVIGSFALALSLAGCGGGDEPPASTPPVAEEPNKGVPYLGVDGAYTSDPLAVECANDPRNPGRVVFDKQERMSFYQDAEGTMPLAEGCTYEYKGFEPDPHYFPESPSSVWLVFERSAGDAACDAFTHVILRPPHGDGAVKHMHMRYGDGSTTAKALLDMSVGDHEDSDDCNPWWSVYCTAGAEGCDL</sequence>
<dbReference type="PROSITE" id="PS51257">
    <property type="entry name" value="PROKAR_LIPOPROTEIN"/>
    <property type="match status" value="1"/>
</dbReference>
<evidence type="ECO:0000256" key="1">
    <source>
        <dbReference type="SAM" id="SignalP"/>
    </source>
</evidence>